<dbReference type="PROSITE" id="PS50004">
    <property type="entry name" value="C2"/>
    <property type="match status" value="1"/>
</dbReference>
<dbReference type="InterPro" id="IPR000008">
    <property type="entry name" value="C2_dom"/>
</dbReference>
<feature type="compositionally biased region" description="Polar residues" evidence="2">
    <location>
        <begin position="742"/>
        <end position="753"/>
    </location>
</feature>
<dbReference type="CDD" id="cd08680">
    <property type="entry name" value="C2_Kibra"/>
    <property type="match status" value="1"/>
</dbReference>
<name>A0A7R8H7I5_LEPSM</name>
<feature type="region of interest" description="Disordered" evidence="2">
    <location>
        <begin position="734"/>
        <end position="785"/>
    </location>
</feature>
<dbReference type="Proteomes" id="UP000675881">
    <property type="component" value="Chromosome 3"/>
</dbReference>
<accession>A0A7R8H7I5</accession>
<feature type="region of interest" description="Disordered" evidence="2">
    <location>
        <begin position="57"/>
        <end position="89"/>
    </location>
</feature>
<evidence type="ECO:0000256" key="2">
    <source>
        <dbReference type="SAM" id="MobiDB-lite"/>
    </source>
</evidence>
<protein>
    <submittedName>
        <fullName evidence="4">WWC1</fullName>
    </submittedName>
</protein>
<feature type="region of interest" description="Disordered" evidence="2">
    <location>
        <begin position="1"/>
        <end position="21"/>
    </location>
</feature>
<dbReference type="InterPro" id="IPR037771">
    <property type="entry name" value="C2_WWC"/>
</dbReference>
<gene>
    <name evidence="4" type="ORF">LSAA_7328</name>
</gene>
<dbReference type="SMART" id="SM00239">
    <property type="entry name" value="C2"/>
    <property type="match status" value="1"/>
</dbReference>
<feature type="region of interest" description="Disordered" evidence="2">
    <location>
        <begin position="218"/>
        <end position="257"/>
    </location>
</feature>
<keyword evidence="1" id="KW-0175">Coiled coil</keyword>
<feature type="coiled-coil region" evidence="1">
    <location>
        <begin position="574"/>
        <end position="604"/>
    </location>
</feature>
<evidence type="ECO:0000259" key="3">
    <source>
        <dbReference type="PROSITE" id="PS50004"/>
    </source>
</evidence>
<dbReference type="AlphaFoldDB" id="A0A7R8H7I5"/>
<dbReference type="OrthoDB" id="5919042at2759"/>
<keyword evidence="5" id="KW-1185">Reference proteome</keyword>
<reference evidence="4" key="1">
    <citation type="submission" date="2021-02" db="EMBL/GenBank/DDBJ databases">
        <authorList>
            <person name="Bekaert M."/>
        </authorList>
    </citation>
    <scope>NUCLEOTIDE SEQUENCE</scope>
    <source>
        <strain evidence="4">IoA-00</strain>
    </source>
</reference>
<organism evidence="4 5">
    <name type="scientific">Lepeophtheirus salmonis</name>
    <name type="common">Salmon louse</name>
    <name type="synonym">Caligus salmonis</name>
    <dbReference type="NCBI Taxonomy" id="72036"/>
    <lineage>
        <taxon>Eukaryota</taxon>
        <taxon>Metazoa</taxon>
        <taxon>Ecdysozoa</taxon>
        <taxon>Arthropoda</taxon>
        <taxon>Crustacea</taxon>
        <taxon>Multicrustacea</taxon>
        <taxon>Hexanauplia</taxon>
        <taxon>Copepoda</taxon>
        <taxon>Siphonostomatoida</taxon>
        <taxon>Caligidae</taxon>
        <taxon>Lepeophtheirus</taxon>
    </lineage>
</organism>
<evidence type="ECO:0000256" key="1">
    <source>
        <dbReference type="SAM" id="Coils"/>
    </source>
</evidence>
<dbReference type="Pfam" id="PF00168">
    <property type="entry name" value="C2"/>
    <property type="match status" value="1"/>
</dbReference>
<sequence length="797" mass="87498">MSSSSSLGSLSSSHASSKGSLSSLSFTDIYGLSSTATSDPAMLDLHKRVDKILVDSSQSPSVSNTSSGCCSSISSSNQNSPTQPIPSSTTLVTNEEISDSFVDHKSSISLNNVVEPPLTLSPRSSISSVSSQLHNDQTQIIHHAGQLPARTQKHLDKQLGELTLNSVCSSGNHNSERKQQLPIISEGNFQFCEKLLSSSTSVELSTISESASEALTEDATSGSITSGGGVCATGTRPKVSRRTSSSNAPRFSSDDSVAGDSGVFESHSAVTVPTFNACPSEGGLSLMNLETAQVQIKLKYFTSDSILHVGIERARNLSALLIPENGKICVKAALLPCTSSNSSFCTRSLSDLRKPAFGESFRLSVPIKKLTSKTLQVTIWSISPEGKEECLGSAQVSLADFDPTFRESGCTPKIGTLKEESSDDSTIISSQTSTLTRNVGPESMTLQGGDHLHYCQEEDEEDTNEDDEIKRIQNIFLLNSPGKRSSSSGIQQRIASTDALIKRSQTFSPSASHLNKNDYICRLNRSDSDSAMPLYKRLSFQRSMSERRSLRIPIRRKSSSRYLLQTPLDLELDLAAQKTKLELLQEEIDRLKIIKRRMEEARERGDKDLPNWLADQDHFQKLLSQVESNEQKSTEDRRFEKMIRKSGRDIYKLRKTRTPKGKLDVYSFKEKMAFFTSLKASVPILPVPEENIIELNNKSACCSHDEIISSATTSIIILATKSQKDHQYLERRNDMNIHNRFTDPNNKSLSSSINNDNHTSSPPPNNSNNSSQPSLSQEQPQQTKFTYEIDPVIGVIV</sequence>
<dbReference type="InterPro" id="IPR035892">
    <property type="entry name" value="C2_domain_sf"/>
</dbReference>
<evidence type="ECO:0000313" key="5">
    <source>
        <dbReference type="Proteomes" id="UP000675881"/>
    </source>
</evidence>
<evidence type="ECO:0000313" key="4">
    <source>
        <dbReference type="EMBL" id="CAF2902486.1"/>
    </source>
</evidence>
<feature type="compositionally biased region" description="Low complexity" evidence="2">
    <location>
        <begin position="754"/>
        <end position="782"/>
    </location>
</feature>
<proteinExistence type="predicted"/>
<feature type="domain" description="C2" evidence="3">
    <location>
        <begin position="290"/>
        <end position="411"/>
    </location>
</feature>
<dbReference type="EMBL" id="HG994582">
    <property type="protein sequence ID" value="CAF2902486.1"/>
    <property type="molecule type" value="Genomic_DNA"/>
</dbReference>
<dbReference type="SUPFAM" id="SSF49562">
    <property type="entry name" value="C2 domain (Calcium/lipid-binding domain, CaLB)"/>
    <property type="match status" value="1"/>
</dbReference>
<dbReference type="Gene3D" id="2.60.40.150">
    <property type="entry name" value="C2 domain"/>
    <property type="match status" value="1"/>
</dbReference>